<dbReference type="HOGENOM" id="CLU_047691_10_2_5"/>
<dbReference type="SUPFAM" id="SSF88659">
    <property type="entry name" value="Sigma3 and sigma4 domains of RNA polymerase sigma factors"/>
    <property type="match status" value="1"/>
</dbReference>
<evidence type="ECO:0000313" key="8">
    <source>
        <dbReference type="EMBL" id="ACB96694.1"/>
    </source>
</evidence>
<protein>
    <submittedName>
        <fullName evidence="8">RNA polymerase, sigma-24 subunit, ECF subfamily</fullName>
    </submittedName>
</protein>
<evidence type="ECO:0000256" key="5">
    <source>
        <dbReference type="ARBA" id="ARBA00023163"/>
    </source>
</evidence>
<keyword evidence="5" id="KW-0804">Transcription</keyword>
<dbReference type="KEGG" id="bid:Bind_3133"/>
<sequence>MTSLEREEEWAEWMRLALAGDGVAYRRVLTAITPYLRATARNRLNRLGLGQQGFGANEAEDIVQEILLAVHLKRHTWDVERPIGPWLAAITRHKVVDSLRRRGYRTDVPIEDIAEFLPVETHGDSLDSHDVGRMLDRLNERQRDIVQSISMQGCSVRETAERLSMSEGAVRVALHRALKMLAVLFRSEPA</sequence>
<proteinExistence type="inferred from homology"/>
<organism evidence="8 9">
    <name type="scientific">Beijerinckia indica subsp. indica (strain ATCC 9039 / DSM 1715 / NCIMB 8712)</name>
    <dbReference type="NCBI Taxonomy" id="395963"/>
    <lineage>
        <taxon>Bacteria</taxon>
        <taxon>Pseudomonadati</taxon>
        <taxon>Pseudomonadota</taxon>
        <taxon>Alphaproteobacteria</taxon>
        <taxon>Hyphomicrobiales</taxon>
        <taxon>Beijerinckiaceae</taxon>
        <taxon>Beijerinckia</taxon>
    </lineage>
</organism>
<evidence type="ECO:0000256" key="2">
    <source>
        <dbReference type="ARBA" id="ARBA00023015"/>
    </source>
</evidence>
<feature type="domain" description="RNA polymerase sigma factor 70 region 4 type 2" evidence="7">
    <location>
        <begin position="131"/>
        <end position="181"/>
    </location>
</feature>
<evidence type="ECO:0000256" key="4">
    <source>
        <dbReference type="ARBA" id="ARBA00023125"/>
    </source>
</evidence>
<dbReference type="EMBL" id="CP001016">
    <property type="protein sequence ID" value="ACB96694.1"/>
    <property type="molecule type" value="Genomic_DNA"/>
</dbReference>
<dbReference type="Gene3D" id="1.10.10.10">
    <property type="entry name" value="Winged helix-like DNA-binding domain superfamily/Winged helix DNA-binding domain"/>
    <property type="match status" value="1"/>
</dbReference>
<name>B2IC97_BEII9</name>
<evidence type="ECO:0000313" key="9">
    <source>
        <dbReference type="Proteomes" id="UP000001695"/>
    </source>
</evidence>
<dbReference type="OrthoDB" id="7041663at2"/>
<dbReference type="InterPro" id="IPR014284">
    <property type="entry name" value="RNA_pol_sigma-70_dom"/>
</dbReference>
<dbReference type="Pfam" id="PF04542">
    <property type="entry name" value="Sigma70_r2"/>
    <property type="match status" value="1"/>
</dbReference>
<comment type="similarity">
    <text evidence="1">Belongs to the sigma-70 factor family. ECF subfamily.</text>
</comment>
<dbReference type="InterPro" id="IPR013325">
    <property type="entry name" value="RNA_pol_sigma_r2"/>
</dbReference>
<keyword evidence="2" id="KW-0805">Transcription regulation</keyword>
<keyword evidence="9" id="KW-1185">Reference proteome</keyword>
<dbReference type="InterPro" id="IPR036388">
    <property type="entry name" value="WH-like_DNA-bd_sf"/>
</dbReference>
<dbReference type="InterPro" id="IPR013249">
    <property type="entry name" value="RNA_pol_sigma70_r4_t2"/>
</dbReference>
<evidence type="ECO:0000256" key="3">
    <source>
        <dbReference type="ARBA" id="ARBA00023082"/>
    </source>
</evidence>
<dbReference type="Pfam" id="PF08281">
    <property type="entry name" value="Sigma70_r4_2"/>
    <property type="match status" value="1"/>
</dbReference>
<reference evidence="8 9" key="2">
    <citation type="journal article" date="2010" name="J. Bacteriol.">
        <title>Complete genome sequence of Beijerinckia indica subsp. indica.</title>
        <authorList>
            <person name="Tamas I."/>
            <person name="Dedysh S.N."/>
            <person name="Liesack W."/>
            <person name="Stott M.B."/>
            <person name="Alam M."/>
            <person name="Murrell J.C."/>
            <person name="Dunfield P.F."/>
        </authorList>
    </citation>
    <scope>NUCLEOTIDE SEQUENCE [LARGE SCALE GENOMIC DNA]</scope>
    <source>
        <strain evidence="9">ATCC 9039 / DSM 1715 / NCIMB 8712</strain>
    </source>
</reference>
<dbReference type="Gene3D" id="1.10.1740.10">
    <property type="match status" value="1"/>
</dbReference>
<dbReference type="GO" id="GO:0016987">
    <property type="term" value="F:sigma factor activity"/>
    <property type="evidence" value="ECO:0007669"/>
    <property type="project" value="UniProtKB-KW"/>
</dbReference>
<dbReference type="PANTHER" id="PTHR43133">
    <property type="entry name" value="RNA POLYMERASE ECF-TYPE SIGMA FACTO"/>
    <property type="match status" value="1"/>
</dbReference>
<dbReference type="NCBIfam" id="NF009165">
    <property type="entry name" value="PRK12512.1"/>
    <property type="match status" value="1"/>
</dbReference>
<dbReference type="SUPFAM" id="SSF88946">
    <property type="entry name" value="Sigma2 domain of RNA polymerase sigma factors"/>
    <property type="match status" value="1"/>
</dbReference>
<gene>
    <name evidence="8" type="ordered locus">Bind_3133</name>
</gene>
<dbReference type="NCBIfam" id="TIGR02937">
    <property type="entry name" value="sigma70-ECF"/>
    <property type="match status" value="1"/>
</dbReference>
<dbReference type="Proteomes" id="UP000001695">
    <property type="component" value="Chromosome"/>
</dbReference>
<dbReference type="InterPro" id="IPR007627">
    <property type="entry name" value="RNA_pol_sigma70_r2"/>
</dbReference>
<dbReference type="RefSeq" id="WP_012386042.1">
    <property type="nucleotide sequence ID" value="NC_010581.1"/>
</dbReference>
<dbReference type="GO" id="GO:0006352">
    <property type="term" value="P:DNA-templated transcription initiation"/>
    <property type="evidence" value="ECO:0007669"/>
    <property type="project" value="InterPro"/>
</dbReference>
<evidence type="ECO:0000259" key="6">
    <source>
        <dbReference type="Pfam" id="PF04542"/>
    </source>
</evidence>
<keyword evidence="4" id="KW-0238">DNA-binding</keyword>
<evidence type="ECO:0000256" key="1">
    <source>
        <dbReference type="ARBA" id="ARBA00010641"/>
    </source>
</evidence>
<dbReference type="eggNOG" id="COG1595">
    <property type="taxonomic scope" value="Bacteria"/>
</dbReference>
<dbReference type="STRING" id="395963.Bind_3133"/>
<keyword evidence="3" id="KW-0731">Sigma factor</keyword>
<dbReference type="InterPro" id="IPR013324">
    <property type="entry name" value="RNA_pol_sigma_r3/r4-like"/>
</dbReference>
<reference evidence="9" key="1">
    <citation type="submission" date="2008-03" db="EMBL/GenBank/DDBJ databases">
        <title>Complete sequence of chromosome of Beijerinckia indica subsp. indica ATCC 9039.</title>
        <authorList>
            <consortium name="US DOE Joint Genome Institute"/>
            <person name="Copeland A."/>
            <person name="Lucas S."/>
            <person name="Lapidus A."/>
            <person name="Glavina del Rio T."/>
            <person name="Dalin E."/>
            <person name="Tice H."/>
            <person name="Bruce D."/>
            <person name="Goodwin L."/>
            <person name="Pitluck S."/>
            <person name="LaButti K."/>
            <person name="Schmutz J."/>
            <person name="Larimer F."/>
            <person name="Land M."/>
            <person name="Hauser L."/>
            <person name="Kyrpides N."/>
            <person name="Mikhailova N."/>
            <person name="Dunfield P.F."/>
            <person name="Dedysh S.N."/>
            <person name="Liesack W."/>
            <person name="Saw J.H."/>
            <person name="Alam M."/>
            <person name="Chen Y."/>
            <person name="Murrell J.C."/>
            <person name="Richardson P."/>
        </authorList>
    </citation>
    <scope>NUCLEOTIDE SEQUENCE [LARGE SCALE GENOMIC DNA]</scope>
    <source>
        <strain evidence="9">ATCC 9039 / DSM 1715 / NCIMB 8712</strain>
    </source>
</reference>
<accession>B2IC97</accession>
<feature type="domain" description="RNA polymerase sigma-70 region 2" evidence="6">
    <location>
        <begin position="57"/>
        <end position="103"/>
    </location>
</feature>
<dbReference type="InterPro" id="IPR039425">
    <property type="entry name" value="RNA_pol_sigma-70-like"/>
</dbReference>
<dbReference type="AlphaFoldDB" id="B2IC97"/>
<dbReference type="GO" id="GO:0003677">
    <property type="term" value="F:DNA binding"/>
    <property type="evidence" value="ECO:0007669"/>
    <property type="project" value="UniProtKB-KW"/>
</dbReference>
<dbReference type="PANTHER" id="PTHR43133:SF58">
    <property type="entry name" value="ECF RNA POLYMERASE SIGMA FACTOR SIGD"/>
    <property type="match status" value="1"/>
</dbReference>
<evidence type="ECO:0000259" key="7">
    <source>
        <dbReference type="Pfam" id="PF08281"/>
    </source>
</evidence>